<keyword evidence="1" id="KW-0175">Coiled coil</keyword>
<accession>A0ABT8SF24</accession>
<evidence type="ECO:0008006" key="4">
    <source>
        <dbReference type="Google" id="ProtNLM"/>
    </source>
</evidence>
<protein>
    <recommendedName>
        <fullName evidence="4">Transposase TnpC homeodomain domain-containing protein</fullName>
    </recommendedName>
</protein>
<name>A0ABT8SF24_9BURK</name>
<evidence type="ECO:0000256" key="1">
    <source>
        <dbReference type="SAM" id="Coils"/>
    </source>
</evidence>
<gene>
    <name evidence="2" type="ORF">Q2T77_35230</name>
</gene>
<evidence type="ECO:0000313" key="3">
    <source>
        <dbReference type="Proteomes" id="UP001169027"/>
    </source>
</evidence>
<sequence length="126" mass="13797">MVQMPTLEEFAALKQALADAKRQGESLVGELRVTRTERDLALERLRALQRNLFAAKSEARGTDQKDMFLNEAQALAAATQSLPAETDEEDATPVAVELGSDLNPLVAVVGVQLQRSSAPRWATQHR</sequence>
<reference evidence="2" key="1">
    <citation type="submission" date="2023-06" db="EMBL/GenBank/DDBJ databases">
        <authorList>
            <person name="Jiang Y."/>
            <person name="Liu Q."/>
        </authorList>
    </citation>
    <scope>NUCLEOTIDE SEQUENCE</scope>
    <source>
        <strain evidence="2">CGMCC 1.12090</strain>
    </source>
</reference>
<comment type="caution">
    <text evidence="2">The sequence shown here is derived from an EMBL/GenBank/DDBJ whole genome shotgun (WGS) entry which is preliminary data.</text>
</comment>
<feature type="coiled-coil region" evidence="1">
    <location>
        <begin position="31"/>
        <end position="58"/>
    </location>
</feature>
<dbReference type="Proteomes" id="UP001169027">
    <property type="component" value="Unassembled WGS sequence"/>
</dbReference>
<evidence type="ECO:0000313" key="2">
    <source>
        <dbReference type="EMBL" id="MDO1537507.1"/>
    </source>
</evidence>
<organism evidence="2 3">
    <name type="scientific">Variovorax ginsengisoli</name>
    <dbReference type="NCBI Taxonomy" id="363844"/>
    <lineage>
        <taxon>Bacteria</taxon>
        <taxon>Pseudomonadati</taxon>
        <taxon>Pseudomonadota</taxon>
        <taxon>Betaproteobacteria</taxon>
        <taxon>Burkholderiales</taxon>
        <taxon>Comamonadaceae</taxon>
        <taxon>Variovorax</taxon>
    </lineage>
</organism>
<keyword evidence="3" id="KW-1185">Reference proteome</keyword>
<dbReference type="EMBL" id="JAUKVY010000042">
    <property type="protein sequence ID" value="MDO1537507.1"/>
    <property type="molecule type" value="Genomic_DNA"/>
</dbReference>
<proteinExistence type="predicted"/>